<protein>
    <submittedName>
        <fullName evidence="1">Uncharacterized protein</fullName>
    </submittedName>
</protein>
<name>A0ABS3RXT4_9ACTN</name>
<dbReference type="RefSeq" id="WP_208244920.1">
    <property type="nucleotide sequence ID" value="NZ_JAGEPF010000018.1"/>
</dbReference>
<dbReference type="Proteomes" id="UP000680206">
    <property type="component" value="Unassembled WGS sequence"/>
</dbReference>
<reference evidence="1 2" key="1">
    <citation type="submission" date="2021-03" db="EMBL/GenBank/DDBJ databases">
        <title>Actinomadura violae sp. nov., isolated from lichen in Thailand.</title>
        <authorList>
            <person name="Kanchanasin P."/>
            <person name="Saeng-In P."/>
            <person name="Phongsopitanun W."/>
            <person name="Yuki M."/>
            <person name="Kudo T."/>
            <person name="Ohkuma M."/>
            <person name="Tanasupawat S."/>
        </authorList>
    </citation>
    <scope>NUCLEOTIDE SEQUENCE [LARGE SCALE GENOMIC DNA]</scope>
    <source>
        <strain evidence="1 2">LCR2-06</strain>
    </source>
</reference>
<evidence type="ECO:0000313" key="2">
    <source>
        <dbReference type="Proteomes" id="UP000680206"/>
    </source>
</evidence>
<sequence length="168" mass="18386">MQRYAVGEPYDPKNPRRRYDDGFHFSFSDTGIMLVGFMAGPKPAEIQDFKSGVAQFALVDGESCAVLCFRFGTQPWSDAPWEAWRLPAGYRLPEQGANLITIVLVDGDTGIVKVVRTIGWKPDFAAAAHRVFSRLVAGPASPEAATADLNRLFALPTAELVKQAVARD</sequence>
<evidence type="ECO:0000313" key="1">
    <source>
        <dbReference type="EMBL" id="MBO2461563.1"/>
    </source>
</evidence>
<keyword evidence="2" id="KW-1185">Reference proteome</keyword>
<proteinExistence type="predicted"/>
<dbReference type="EMBL" id="JAGEPF010000018">
    <property type="protein sequence ID" value="MBO2461563.1"/>
    <property type="molecule type" value="Genomic_DNA"/>
</dbReference>
<gene>
    <name evidence="1" type="ORF">J4709_28740</name>
</gene>
<accession>A0ABS3RXT4</accession>
<comment type="caution">
    <text evidence="1">The sequence shown here is derived from an EMBL/GenBank/DDBJ whole genome shotgun (WGS) entry which is preliminary data.</text>
</comment>
<organism evidence="1 2">
    <name type="scientific">Actinomadura violacea</name>
    <dbReference type="NCBI Taxonomy" id="2819934"/>
    <lineage>
        <taxon>Bacteria</taxon>
        <taxon>Bacillati</taxon>
        <taxon>Actinomycetota</taxon>
        <taxon>Actinomycetes</taxon>
        <taxon>Streptosporangiales</taxon>
        <taxon>Thermomonosporaceae</taxon>
        <taxon>Actinomadura</taxon>
    </lineage>
</organism>